<dbReference type="AlphaFoldDB" id="A0A9Q3VYC9"/>
<organism evidence="1 2">
    <name type="scientific">Streptomyces guryensis</name>
    <dbReference type="NCBI Taxonomy" id="2886947"/>
    <lineage>
        <taxon>Bacteria</taxon>
        <taxon>Bacillati</taxon>
        <taxon>Actinomycetota</taxon>
        <taxon>Actinomycetes</taxon>
        <taxon>Kitasatosporales</taxon>
        <taxon>Streptomycetaceae</taxon>
        <taxon>Streptomyces</taxon>
    </lineage>
</organism>
<comment type="caution">
    <text evidence="1">The sequence shown here is derived from an EMBL/GenBank/DDBJ whole genome shotgun (WGS) entry which is preliminary data.</text>
</comment>
<keyword evidence="2" id="KW-1185">Reference proteome</keyword>
<evidence type="ECO:0000313" key="2">
    <source>
        <dbReference type="Proteomes" id="UP001108029"/>
    </source>
</evidence>
<gene>
    <name evidence="1" type="ORF">LJ657_39380</name>
</gene>
<dbReference type="EMBL" id="JAJSBI010000029">
    <property type="protein sequence ID" value="MCD9879546.1"/>
    <property type="molecule type" value="Genomic_DNA"/>
</dbReference>
<accession>A0A9Q3VYC9</accession>
<evidence type="ECO:0000313" key="1">
    <source>
        <dbReference type="EMBL" id="MCD9879546.1"/>
    </source>
</evidence>
<sequence>MTRRFLPGLELAELFHRQVVAPILDAALQGVAYSAALIGYGSEVQGFDTVRSTDHAWGPRLQVFLAGEDVRARVRLLEADLDRRLPTRFLGCPVRFSFPDGAPARHWVHVHDLRPGIPMTCGVMCWPAST</sequence>
<dbReference type="RefSeq" id="WP_232654490.1">
    <property type="nucleotide sequence ID" value="NZ_JAJSBI010000029.1"/>
</dbReference>
<name>A0A9Q3VYC9_9ACTN</name>
<reference evidence="1" key="1">
    <citation type="submission" date="2021-12" db="EMBL/GenBank/DDBJ databases">
        <authorList>
            <person name="Lee J.-H."/>
            <person name="Kim S.-B."/>
        </authorList>
    </citation>
    <scope>NUCLEOTIDE SEQUENCE</scope>
    <source>
        <strain evidence="1">NR30</strain>
    </source>
</reference>
<proteinExistence type="predicted"/>
<protein>
    <submittedName>
        <fullName evidence="1">Uncharacterized protein</fullName>
    </submittedName>
</protein>
<dbReference type="Proteomes" id="UP001108029">
    <property type="component" value="Unassembled WGS sequence"/>
</dbReference>